<dbReference type="PANTHER" id="PTHR44943:SF8">
    <property type="entry name" value="TPR REPEAT-CONTAINING PROTEIN MJ0263"/>
    <property type="match status" value="1"/>
</dbReference>
<keyword evidence="1" id="KW-0677">Repeat</keyword>
<organism evidence="5 6">
    <name type="scientific">Candidatus Desantisbacteria bacterium CG_4_10_14_0_8_um_filter_48_22</name>
    <dbReference type="NCBI Taxonomy" id="1974543"/>
    <lineage>
        <taxon>Bacteria</taxon>
        <taxon>Candidatus Desantisiibacteriota</taxon>
    </lineage>
</organism>
<dbReference type="Pfam" id="PF13181">
    <property type="entry name" value="TPR_8"/>
    <property type="match status" value="1"/>
</dbReference>
<dbReference type="SMART" id="SM00028">
    <property type="entry name" value="TPR"/>
    <property type="match status" value="6"/>
</dbReference>
<dbReference type="PROSITE" id="PS50005">
    <property type="entry name" value="TPR"/>
    <property type="match status" value="5"/>
</dbReference>
<dbReference type="PROSITE" id="PS50293">
    <property type="entry name" value="TPR_REGION"/>
    <property type="match status" value="3"/>
</dbReference>
<accession>A0A2M7S7N9</accession>
<feature type="repeat" description="TPR" evidence="3">
    <location>
        <begin position="90"/>
        <end position="123"/>
    </location>
</feature>
<feature type="coiled-coil region" evidence="4">
    <location>
        <begin position="246"/>
        <end position="276"/>
    </location>
</feature>
<reference evidence="6" key="1">
    <citation type="submission" date="2017-09" db="EMBL/GenBank/DDBJ databases">
        <title>Depth-based differentiation of microbial function through sediment-hosted aquifers and enrichment of novel symbionts in the deep terrestrial subsurface.</title>
        <authorList>
            <person name="Probst A.J."/>
            <person name="Ladd B."/>
            <person name="Jarett J.K."/>
            <person name="Geller-Mcgrath D.E."/>
            <person name="Sieber C.M.K."/>
            <person name="Emerson J.B."/>
            <person name="Anantharaman K."/>
            <person name="Thomas B.C."/>
            <person name="Malmstrom R."/>
            <person name="Stieglmeier M."/>
            <person name="Klingl A."/>
            <person name="Woyke T."/>
            <person name="Ryan C.M."/>
            <person name="Banfield J.F."/>
        </authorList>
    </citation>
    <scope>NUCLEOTIDE SEQUENCE [LARGE SCALE GENOMIC DNA]</scope>
</reference>
<feature type="repeat" description="TPR" evidence="3">
    <location>
        <begin position="162"/>
        <end position="195"/>
    </location>
</feature>
<protein>
    <submittedName>
        <fullName evidence="5">Uncharacterized protein</fullName>
    </submittedName>
</protein>
<dbReference type="InterPro" id="IPR051685">
    <property type="entry name" value="Ycf3/AcsC/BcsC/TPR_MFPF"/>
</dbReference>
<dbReference type="Pfam" id="PF13424">
    <property type="entry name" value="TPR_12"/>
    <property type="match status" value="1"/>
</dbReference>
<evidence type="ECO:0000313" key="5">
    <source>
        <dbReference type="EMBL" id="PIZ15500.1"/>
    </source>
</evidence>
<evidence type="ECO:0000256" key="4">
    <source>
        <dbReference type="SAM" id="Coils"/>
    </source>
</evidence>
<dbReference type="Pfam" id="PF13414">
    <property type="entry name" value="TPR_11"/>
    <property type="match status" value="1"/>
</dbReference>
<sequence>MGSIIVSGKGIEEFNLEDKKYLGINFLKGCKNIEDMKYDLAAEQFKKALNKNPKDARVWHNLGKAFTELRNYNEAIKSYKKAISLKPALIDSYINLGLVYEKIRRYKDVASIYKKAIRTNIPEIYKIFHLYGQMFMDLKQYKRAIGFFKEALERGPDLAKSGNIFYDLAFCYSRIGNYERAVENYKEAIELLPFFSSAYFEVGCCYEKLGKYNLAVDIFQKAKNLSPGYMDFLPKLITDKIKVGDQTGALREYKELQRQEEELKDMVAKLSIKLKKKRIK</sequence>
<dbReference type="SUPFAM" id="SSF48452">
    <property type="entry name" value="TPR-like"/>
    <property type="match status" value="1"/>
</dbReference>
<evidence type="ECO:0000313" key="6">
    <source>
        <dbReference type="Proteomes" id="UP000229307"/>
    </source>
</evidence>
<dbReference type="AlphaFoldDB" id="A0A2M7S7N9"/>
<feature type="repeat" description="TPR" evidence="3">
    <location>
        <begin position="196"/>
        <end position="229"/>
    </location>
</feature>
<dbReference type="EMBL" id="PFMR01000260">
    <property type="protein sequence ID" value="PIZ15500.1"/>
    <property type="molecule type" value="Genomic_DNA"/>
</dbReference>
<proteinExistence type="predicted"/>
<gene>
    <name evidence="5" type="ORF">COY52_09640</name>
</gene>
<name>A0A2M7S7N9_9BACT</name>
<feature type="repeat" description="TPR" evidence="3">
    <location>
        <begin position="125"/>
        <end position="158"/>
    </location>
</feature>
<dbReference type="InterPro" id="IPR019734">
    <property type="entry name" value="TPR_rpt"/>
</dbReference>
<evidence type="ECO:0000256" key="3">
    <source>
        <dbReference type="PROSITE-ProRule" id="PRU00339"/>
    </source>
</evidence>
<keyword evidence="4" id="KW-0175">Coiled coil</keyword>
<dbReference type="InterPro" id="IPR011990">
    <property type="entry name" value="TPR-like_helical_dom_sf"/>
</dbReference>
<evidence type="ECO:0000256" key="2">
    <source>
        <dbReference type="ARBA" id="ARBA00022803"/>
    </source>
</evidence>
<keyword evidence="2 3" id="KW-0802">TPR repeat</keyword>
<feature type="repeat" description="TPR" evidence="3">
    <location>
        <begin position="56"/>
        <end position="89"/>
    </location>
</feature>
<evidence type="ECO:0000256" key="1">
    <source>
        <dbReference type="ARBA" id="ARBA00022737"/>
    </source>
</evidence>
<dbReference type="Gene3D" id="1.25.40.10">
    <property type="entry name" value="Tetratricopeptide repeat domain"/>
    <property type="match status" value="2"/>
</dbReference>
<comment type="caution">
    <text evidence="5">The sequence shown here is derived from an EMBL/GenBank/DDBJ whole genome shotgun (WGS) entry which is preliminary data.</text>
</comment>
<dbReference type="Proteomes" id="UP000229307">
    <property type="component" value="Unassembled WGS sequence"/>
</dbReference>
<dbReference type="PANTHER" id="PTHR44943">
    <property type="entry name" value="CELLULOSE SYNTHASE OPERON PROTEIN C"/>
    <property type="match status" value="1"/>
</dbReference>